<feature type="compositionally biased region" description="Basic and acidic residues" evidence="1">
    <location>
        <begin position="102"/>
        <end position="113"/>
    </location>
</feature>
<protein>
    <submittedName>
        <fullName evidence="2">Uncharacterized protein</fullName>
    </submittedName>
</protein>
<reference evidence="2" key="1">
    <citation type="submission" date="2020-02" db="EMBL/GenBank/DDBJ databases">
        <authorList>
            <person name="Meier V. D."/>
        </authorList>
    </citation>
    <scope>NUCLEOTIDE SEQUENCE</scope>
    <source>
        <strain evidence="2">AVDCRST_MAG03</strain>
    </source>
</reference>
<dbReference type="AlphaFoldDB" id="A0A6J4PWK4"/>
<name>A0A6J4PWK4_9ACTN</name>
<feature type="non-terminal residue" evidence="2">
    <location>
        <position position="1"/>
    </location>
</feature>
<evidence type="ECO:0000256" key="1">
    <source>
        <dbReference type="SAM" id="MobiDB-lite"/>
    </source>
</evidence>
<accession>A0A6J4PWK4</accession>
<proteinExistence type="predicted"/>
<feature type="region of interest" description="Disordered" evidence="1">
    <location>
        <begin position="80"/>
        <end position="113"/>
    </location>
</feature>
<organism evidence="2">
    <name type="scientific">uncultured Rubrobacteraceae bacterium</name>
    <dbReference type="NCBI Taxonomy" id="349277"/>
    <lineage>
        <taxon>Bacteria</taxon>
        <taxon>Bacillati</taxon>
        <taxon>Actinomycetota</taxon>
        <taxon>Rubrobacteria</taxon>
        <taxon>Rubrobacterales</taxon>
        <taxon>Rubrobacteraceae</taxon>
        <taxon>environmental samples</taxon>
    </lineage>
</organism>
<dbReference type="EMBL" id="CADCUT010000165">
    <property type="protein sequence ID" value="CAA9424032.1"/>
    <property type="molecule type" value="Genomic_DNA"/>
</dbReference>
<evidence type="ECO:0000313" key="2">
    <source>
        <dbReference type="EMBL" id="CAA9424032.1"/>
    </source>
</evidence>
<sequence length="113" mass="11665">AEVVMDRLFRGAPTGAGGKLRGLHTRGAFAGAARADRGRPRGDALLAGVVVTGLRGRRRRGIGAGRGLFLSGVAQRPHGAVAARSGTRTVRPRHGRGAAVDTGERPIDRGGRL</sequence>
<feature type="non-terminal residue" evidence="2">
    <location>
        <position position="113"/>
    </location>
</feature>
<gene>
    <name evidence="2" type="ORF">AVDCRST_MAG03-2750</name>
</gene>